<dbReference type="Pfam" id="PF00931">
    <property type="entry name" value="NB-ARC"/>
    <property type="match status" value="1"/>
</dbReference>
<protein>
    <submittedName>
        <fullName evidence="8">SARP family transcriptional regulator</fullName>
    </submittedName>
</protein>
<sequence length="987" mass="104656">MRFGLLGPLLVEAAGTSVPVASGRQRALLAALLLQPGQVVSADTLVRHVWGDDPPANARAALQVHISRLRRALDGHGPERVVHRPPGYLIALAPGDELDLAEFDAAIAAADEAASTRDTAAEVAHLGRALALWRGPALPDIESTSEVAQLLDERHLNAIERRVDAELSLGRHAEVVPELRALTARHPLRERLWAQLMLALAASGQQADALSTYDRARKRLVADLGVEPGAELRAAHQRVLRPERDPAPAVAPAQLPAGSPAFTGRGTYLDRLDAARGATASTVGVCAIVGTAGVGKTALAVHWGHTARRHFPDGQLYVNMRGFATTPPVPPAEALAVFLRALGVPPERIPSDVDEAAGLFRSLLAGKRVLVVLDNVAGANQVRPLIPGSAGCFVLVTSRNHLSGLVARDGADRLALDTMPPAEARALLVHTLGAARVDADPPAAAALAQACAHLPLALRIVAAKLADEPRRGIADLAAALRGPDGLAALELNGDSAVWSAFELSEATLAPAAARLFALLGLAPTADFTAATAGALTGLTPAEGGRLLRTLAAAHLLDEVGPGRFACHDLLRRYAVSRAEERYGEPERAAAVRRLIDWYVHTTDAAAQAMYPYRIRLHPPTPPESTFDDVSAAAGWLDDEADNLVLVARSAAGGAHRPASWLLADMLRGYYSVSGRRADWLSTGEAGLRAAIAEGDLRGQAAMHLNLGAVYMRDGAGELARTHFEELLDLARRIAWSDGEGAALGLLGNAYRQLGRTDQAERYLRDASEHFEKMGQIPLLAGSLGNLGLALRELGRLSEAHDCHERALALYRKIGSRYGEAMGLGNLGEIYHDLGDNEAALDHLVRALDLHREVSDRTGEAESRRILATVHRDAGRYDEALADGRYALAFARETGVPQAETVALETVASIHLATGDTRTAADLYEQALALAEDTGERYPAVQARLGLARARAALGEAASAGELATEANRLATAYHYPLLATEAQTLLH</sequence>
<dbReference type="SUPFAM" id="SSF52540">
    <property type="entry name" value="P-loop containing nucleoside triphosphate hydrolases"/>
    <property type="match status" value="1"/>
</dbReference>
<dbReference type="CDD" id="cd00383">
    <property type="entry name" value="trans_reg_C"/>
    <property type="match status" value="1"/>
</dbReference>
<dbReference type="Proteomes" id="UP001144280">
    <property type="component" value="Unassembled WGS sequence"/>
</dbReference>
<dbReference type="PANTHER" id="PTHR35807">
    <property type="entry name" value="TRANSCRIPTIONAL REGULATOR REDD-RELATED"/>
    <property type="match status" value="1"/>
</dbReference>
<evidence type="ECO:0000256" key="5">
    <source>
        <dbReference type="PROSITE-ProRule" id="PRU00339"/>
    </source>
</evidence>
<accession>A0ABQ5R7X9</accession>
<dbReference type="InterPro" id="IPR019734">
    <property type="entry name" value="TPR_rpt"/>
</dbReference>
<dbReference type="InterPro" id="IPR002182">
    <property type="entry name" value="NB-ARC"/>
</dbReference>
<dbReference type="PANTHER" id="PTHR35807:SF1">
    <property type="entry name" value="TRANSCRIPTIONAL REGULATOR REDD"/>
    <property type="match status" value="1"/>
</dbReference>
<dbReference type="RefSeq" id="WP_281904005.1">
    <property type="nucleotide sequence ID" value="NZ_BSDI01000063.1"/>
</dbReference>
<dbReference type="SUPFAM" id="SSF48452">
    <property type="entry name" value="TPR-like"/>
    <property type="match status" value="3"/>
</dbReference>
<dbReference type="InterPro" id="IPR027417">
    <property type="entry name" value="P-loop_NTPase"/>
</dbReference>
<organism evidence="8 9">
    <name type="scientific">Phytohabitans aurantiacus</name>
    <dbReference type="NCBI Taxonomy" id="3016789"/>
    <lineage>
        <taxon>Bacteria</taxon>
        <taxon>Bacillati</taxon>
        <taxon>Actinomycetota</taxon>
        <taxon>Actinomycetes</taxon>
        <taxon>Micromonosporales</taxon>
        <taxon>Micromonosporaceae</taxon>
    </lineage>
</organism>
<comment type="caution">
    <text evidence="8">The sequence shown here is derived from an EMBL/GenBank/DDBJ whole genome shotgun (WGS) entry which is preliminary data.</text>
</comment>
<evidence type="ECO:0000256" key="3">
    <source>
        <dbReference type="ARBA" id="ARBA00023125"/>
    </source>
</evidence>
<dbReference type="CDD" id="cd15831">
    <property type="entry name" value="BTAD"/>
    <property type="match status" value="1"/>
</dbReference>
<dbReference type="InterPro" id="IPR036388">
    <property type="entry name" value="WH-like_DNA-bd_sf"/>
</dbReference>
<dbReference type="Gene3D" id="3.40.50.300">
    <property type="entry name" value="P-loop containing nucleotide triphosphate hydrolases"/>
    <property type="match status" value="1"/>
</dbReference>
<comment type="similarity">
    <text evidence="1">Belongs to the AfsR/DnrI/RedD regulatory family.</text>
</comment>
<dbReference type="EMBL" id="BSDI01000063">
    <property type="protein sequence ID" value="GLI02488.1"/>
    <property type="molecule type" value="Genomic_DNA"/>
</dbReference>
<dbReference type="SMART" id="SM00862">
    <property type="entry name" value="Trans_reg_C"/>
    <property type="match status" value="1"/>
</dbReference>
<keyword evidence="2" id="KW-0805">Transcription regulation</keyword>
<dbReference type="Gene3D" id="1.10.10.10">
    <property type="entry name" value="Winged helix-like DNA-binding domain superfamily/Winged helix DNA-binding domain"/>
    <property type="match status" value="1"/>
</dbReference>
<dbReference type="PRINTS" id="PR00364">
    <property type="entry name" value="DISEASERSIST"/>
</dbReference>
<feature type="repeat" description="TPR" evidence="5">
    <location>
        <begin position="820"/>
        <end position="853"/>
    </location>
</feature>
<dbReference type="SMART" id="SM01043">
    <property type="entry name" value="BTAD"/>
    <property type="match status" value="1"/>
</dbReference>
<reference evidence="8" key="1">
    <citation type="submission" date="2022-12" db="EMBL/GenBank/DDBJ databases">
        <title>New Phytohabitans aurantiacus sp. RD004123 nov., an actinomycete isolated from soil.</title>
        <authorList>
            <person name="Triningsih D.W."/>
            <person name="Harunari E."/>
            <person name="Igarashi Y."/>
        </authorList>
    </citation>
    <scope>NUCLEOTIDE SEQUENCE</scope>
    <source>
        <strain evidence="8">RD004123</strain>
    </source>
</reference>
<dbReference type="InterPro" id="IPR005158">
    <property type="entry name" value="BTAD"/>
</dbReference>
<dbReference type="PROSITE" id="PS50005">
    <property type="entry name" value="TPR"/>
    <property type="match status" value="1"/>
</dbReference>
<keyword evidence="3 6" id="KW-0238">DNA-binding</keyword>
<dbReference type="InterPro" id="IPR011990">
    <property type="entry name" value="TPR-like_helical_dom_sf"/>
</dbReference>
<keyword evidence="4" id="KW-0804">Transcription</keyword>
<dbReference type="InterPro" id="IPR016032">
    <property type="entry name" value="Sig_transdc_resp-reg_C-effctor"/>
</dbReference>
<dbReference type="InterPro" id="IPR051677">
    <property type="entry name" value="AfsR-DnrI-RedD_regulator"/>
</dbReference>
<dbReference type="Pfam" id="PF00486">
    <property type="entry name" value="Trans_reg_C"/>
    <property type="match status" value="1"/>
</dbReference>
<evidence type="ECO:0000313" key="9">
    <source>
        <dbReference type="Proteomes" id="UP001144280"/>
    </source>
</evidence>
<dbReference type="Gene3D" id="1.25.40.10">
    <property type="entry name" value="Tetratricopeptide repeat domain"/>
    <property type="match status" value="2"/>
</dbReference>
<keyword evidence="5" id="KW-0802">TPR repeat</keyword>
<dbReference type="InterPro" id="IPR001867">
    <property type="entry name" value="OmpR/PhoB-type_DNA-bd"/>
</dbReference>
<feature type="DNA-binding region" description="OmpR/PhoB-type" evidence="6">
    <location>
        <begin position="1"/>
        <end position="92"/>
    </location>
</feature>
<evidence type="ECO:0000256" key="6">
    <source>
        <dbReference type="PROSITE-ProRule" id="PRU01091"/>
    </source>
</evidence>
<dbReference type="SMART" id="SM00028">
    <property type="entry name" value="TPR"/>
    <property type="match status" value="6"/>
</dbReference>
<evidence type="ECO:0000313" key="8">
    <source>
        <dbReference type="EMBL" id="GLI02488.1"/>
    </source>
</evidence>
<evidence type="ECO:0000259" key="7">
    <source>
        <dbReference type="PROSITE" id="PS51755"/>
    </source>
</evidence>
<feature type="domain" description="OmpR/PhoB-type" evidence="7">
    <location>
        <begin position="1"/>
        <end position="92"/>
    </location>
</feature>
<dbReference type="InterPro" id="IPR041617">
    <property type="entry name" value="TPR_MalT"/>
</dbReference>
<dbReference type="PROSITE" id="PS51755">
    <property type="entry name" value="OMPR_PHOB"/>
    <property type="match status" value="1"/>
</dbReference>
<evidence type="ECO:0000256" key="4">
    <source>
        <dbReference type="ARBA" id="ARBA00023163"/>
    </source>
</evidence>
<gene>
    <name evidence="8" type="ORF">Pa4123_77660</name>
</gene>
<dbReference type="SUPFAM" id="SSF46894">
    <property type="entry name" value="C-terminal effector domain of the bipartite response regulators"/>
    <property type="match status" value="1"/>
</dbReference>
<dbReference type="Pfam" id="PF03704">
    <property type="entry name" value="BTAD"/>
    <property type="match status" value="1"/>
</dbReference>
<evidence type="ECO:0000256" key="1">
    <source>
        <dbReference type="ARBA" id="ARBA00005820"/>
    </source>
</evidence>
<keyword evidence="9" id="KW-1185">Reference proteome</keyword>
<name>A0ABQ5R7X9_9ACTN</name>
<evidence type="ECO:0000256" key="2">
    <source>
        <dbReference type="ARBA" id="ARBA00023015"/>
    </source>
</evidence>
<dbReference type="Pfam" id="PF17874">
    <property type="entry name" value="TPR_MalT"/>
    <property type="match status" value="1"/>
</dbReference>
<proteinExistence type="inferred from homology"/>